<dbReference type="Proteomes" id="UP000784294">
    <property type="component" value="Unassembled WGS sequence"/>
</dbReference>
<feature type="compositionally biased region" description="Acidic residues" evidence="1">
    <location>
        <begin position="99"/>
        <end position="121"/>
    </location>
</feature>
<feature type="compositionally biased region" description="Basic and acidic residues" evidence="1">
    <location>
        <begin position="86"/>
        <end position="98"/>
    </location>
</feature>
<comment type="caution">
    <text evidence="2">The sequence shown here is derived from an EMBL/GenBank/DDBJ whole genome shotgun (WGS) entry which is preliminary data.</text>
</comment>
<evidence type="ECO:0000313" key="2">
    <source>
        <dbReference type="EMBL" id="VEL36760.1"/>
    </source>
</evidence>
<protein>
    <submittedName>
        <fullName evidence="2">Uncharacterized protein</fullName>
    </submittedName>
</protein>
<dbReference type="AlphaFoldDB" id="A0A448XHD3"/>
<keyword evidence="3" id="KW-1185">Reference proteome</keyword>
<sequence>MASGSDADENSLDSDIPQNQNYRPRQQQKYQTQLQFQHQLHQHCVCSCPSASQPTSDALRRGYDVCINCTADERSAIREVAGISLGKEEIGTEDSPDKDGEDEEEEDAEDEEYDEENEENVDEGHAESRRRRDTGFGLPDQAGIGHSPDSGAHYSPFVTGALTGDNPGGC</sequence>
<evidence type="ECO:0000313" key="3">
    <source>
        <dbReference type="Proteomes" id="UP000784294"/>
    </source>
</evidence>
<feature type="region of interest" description="Disordered" evidence="1">
    <location>
        <begin position="80"/>
        <end position="170"/>
    </location>
</feature>
<proteinExistence type="predicted"/>
<accession>A0A448XHD3</accession>
<organism evidence="2 3">
    <name type="scientific">Protopolystoma xenopodis</name>
    <dbReference type="NCBI Taxonomy" id="117903"/>
    <lineage>
        <taxon>Eukaryota</taxon>
        <taxon>Metazoa</taxon>
        <taxon>Spiralia</taxon>
        <taxon>Lophotrochozoa</taxon>
        <taxon>Platyhelminthes</taxon>
        <taxon>Monogenea</taxon>
        <taxon>Polyopisthocotylea</taxon>
        <taxon>Polystomatidea</taxon>
        <taxon>Polystomatidae</taxon>
        <taxon>Protopolystoma</taxon>
    </lineage>
</organism>
<feature type="compositionally biased region" description="Acidic residues" evidence="1">
    <location>
        <begin position="1"/>
        <end position="12"/>
    </location>
</feature>
<feature type="region of interest" description="Disordered" evidence="1">
    <location>
        <begin position="1"/>
        <end position="34"/>
    </location>
</feature>
<feature type="compositionally biased region" description="Low complexity" evidence="1">
    <location>
        <begin position="17"/>
        <end position="34"/>
    </location>
</feature>
<gene>
    <name evidence="2" type="ORF">PXEA_LOCUS30200</name>
</gene>
<dbReference type="EMBL" id="CAAALY010253111">
    <property type="protein sequence ID" value="VEL36760.1"/>
    <property type="molecule type" value="Genomic_DNA"/>
</dbReference>
<name>A0A448XHD3_9PLAT</name>
<evidence type="ECO:0000256" key="1">
    <source>
        <dbReference type="SAM" id="MobiDB-lite"/>
    </source>
</evidence>
<reference evidence="2" key="1">
    <citation type="submission" date="2018-11" db="EMBL/GenBank/DDBJ databases">
        <authorList>
            <consortium name="Pathogen Informatics"/>
        </authorList>
    </citation>
    <scope>NUCLEOTIDE SEQUENCE</scope>
</reference>